<dbReference type="HAMAP" id="MF_00071">
    <property type="entry name" value="LepA"/>
    <property type="match status" value="1"/>
</dbReference>
<evidence type="ECO:0000256" key="8">
    <source>
        <dbReference type="ARBA" id="ARBA00023136"/>
    </source>
</evidence>
<dbReference type="SUPFAM" id="SSF52540">
    <property type="entry name" value="P-loop containing nucleoside triphosphate hydrolases"/>
    <property type="match status" value="1"/>
</dbReference>
<dbReference type="NCBIfam" id="TIGR00231">
    <property type="entry name" value="small_GTP"/>
    <property type="match status" value="1"/>
</dbReference>
<dbReference type="Pfam" id="PF00009">
    <property type="entry name" value="GTP_EFTU"/>
    <property type="match status" value="1"/>
</dbReference>
<dbReference type="Gene3D" id="3.30.70.870">
    <property type="entry name" value="Elongation Factor G (Translational Gtpase), domain 3"/>
    <property type="match status" value="1"/>
</dbReference>
<dbReference type="PROSITE" id="PS51722">
    <property type="entry name" value="G_TR_2"/>
    <property type="match status" value="1"/>
</dbReference>
<comment type="function">
    <text evidence="9">Promotes mitochondrial protein synthesis. May act as a fidelity factor of the translation reaction, by catalyzing a one-codon backward translocation of tRNAs on improperly translocated ribosomes. Binds to mitochondrial ribosomes in a GTP-dependent manner.</text>
</comment>
<evidence type="ECO:0000256" key="5">
    <source>
        <dbReference type="ARBA" id="ARBA00022917"/>
    </source>
</evidence>
<dbReference type="Pfam" id="PF03144">
    <property type="entry name" value="GTP_EFTU_D2"/>
    <property type="match status" value="1"/>
</dbReference>
<dbReference type="InterPro" id="IPR013842">
    <property type="entry name" value="LepA_CTD"/>
</dbReference>
<evidence type="ECO:0000313" key="12">
    <source>
        <dbReference type="Proteomes" id="UP000245942"/>
    </source>
</evidence>
<dbReference type="Gene3D" id="3.30.70.240">
    <property type="match status" value="1"/>
</dbReference>
<feature type="binding site" evidence="9">
    <location>
        <begin position="168"/>
        <end position="172"/>
    </location>
    <ligand>
        <name>GTP</name>
        <dbReference type="ChEBI" id="CHEBI:37565"/>
    </ligand>
</feature>
<evidence type="ECO:0000256" key="7">
    <source>
        <dbReference type="ARBA" id="ARBA00023134"/>
    </source>
</evidence>
<dbReference type="PANTHER" id="PTHR43512:SF7">
    <property type="entry name" value="TRANSLATION FACTOR GUF1, MITOCHONDRIAL"/>
    <property type="match status" value="1"/>
</dbReference>
<feature type="domain" description="Tr-type G" evidence="10">
    <location>
        <begin position="85"/>
        <end position="278"/>
    </location>
</feature>
<dbReference type="EMBL" id="KZ819322">
    <property type="protein sequence ID" value="PWN23052.1"/>
    <property type="molecule type" value="Genomic_DNA"/>
</dbReference>
<evidence type="ECO:0000256" key="1">
    <source>
        <dbReference type="ARBA" id="ARBA00005454"/>
    </source>
</evidence>
<dbReference type="PROSITE" id="PS00301">
    <property type="entry name" value="G_TR_1"/>
    <property type="match status" value="1"/>
</dbReference>
<comment type="subcellular location">
    <subcellularLocation>
        <location evidence="9">Mitochondrion inner membrane</location>
        <topology evidence="9">Peripheral membrane protein</topology>
        <orientation evidence="9">Matrix side</orientation>
    </subcellularLocation>
</comment>
<dbReference type="CDD" id="cd16260">
    <property type="entry name" value="EF4_III"/>
    <property type="match status" value="1"/>
</dbReference>
<dbReference type="STRING" id="1684307.A0A316UD16"/>
<gene>
    <name evidence="11" type="ORF">BCV69DRAFT_245759</name>
</gene>
<sequence>MVKPSVPSLIRSPTIRSQQQSAWSLLAPLRSTCCRLTPAQAQAAQYRLVLPCLSRSLSSTANRAVSSGPTLAELQPANPLSFDSLEPRTFSIIAHVDHGKSTLADRLLELTGTIPKSGANRQVLDRLKVERERGITVKSQAVSMTYDYETPNADGSVGKKRYLLNLIDTPGHVDFAYEVSRSLAACQSALLVIDASQGIQAQTIANFRVAKALGLPLLPILNKVDLPASDVDRCLVQLEELGIDTADPVHRPLMISAKTGLGVEDVLKAIVERTAAMPGTEDGKVEDRDGKGLRALVFDSWYDSFKGVVALVSIKDGAMKKGNSIVSAHSGKKYEVLDIGVNYPDAKSTGILRKGQVGWVICNMKDMREATIGDTMHLANDKIEPLEGFRPSVPMVYASAYPVETTDFVKLEEAINRLALNDRSITVQRESSMALGQGCRLGFLGTLHAEIFRSRLSEEYGQEILVTAPTVPYRLTRPNGKVSIISSPIDFPSDGDRANKALLLEEPVVHGRLTCPEEYTGEMMQLCSEHRGEELDVNFSEMTGQKRQVELKYRLPMAEIVTDFFPKLKSRSSGYAGFEYEIAEGEEYQSSDLVKLSFQLSGTPIDALSMILHRSKATAEGRIWAKKLKDVVPRQYFEVAVQAFVGGKVVARETVSAYRKDVTAGMYGGDQRRKDKKLKNQKEGRKRMRELNVGRVSIPSESFIKLLDRSS</sequence>
<feature type="binding site" evidence="9">
    <location>
        <begin position="222"/>
        <end position="225"/>
    </location>
    <ligand>
        <name>GTP</name>
        <dbReference type="ChEBI" id="CHEBI:37565"/>
    </ligand>
</feature>
<dbReference type="GO" id="GO:0005525">
    <property type="term" value="F:GTP binding"/>
    <property type="evidence" value="ECO:0007669"/>
    <property type="project" value="UniProtKB-UniRule"/>
</dbReference>
<evidence type="ECO:0000256" key="3">
    <source>
        <dbReference type="ARBA" id="ARBA00022792"/>
    </source>
</evidence>
<dbReference type="Pfam" id="PF06421">
    <property type="entry name" value="LepA_C"/>
    <property type="match status" value="1"/>
</dbReference>
<dbReference type="InterPro" id="IPR027417">
    <property type="entry name" value="P-loop_NTPase"/>
</dbReference>
<dbReference type="NCBIfam" id="TIGR01393">
    <property type="entry name" value="lepA"/>
    <property type="match status" value="1"/>
</dbReference>
<dbReference type="GO" id="GO:0005743">
    <property type="term" value="C:mitochondrial inner membrane"/>
    <property type="evidence" value="ECO:0007669"/>
    <property type="project" value="UniProtKB-SubCell"/>
</dbReference>
<keyword evidence="7 9" id="KW-0342">GTP-binding</keyword>
<dbReference type="InterPro" id="IPR035647">
    <property type="entry name" value="EFG_III/V"/>
</dbReference>
<evidence type="ECO:0000256" key="9">
    <source>
        <dbReference type="HAMAP-Rule" id="MF_03137"/>
    </source>
</evidence>
<dbReference type="SUPFAM" id="SSF54980">
    <property type="entry name" value="EF-G C-terminal domain-like"/>
    <property type="match status" value="2"/>
</dbReference>
<keyword evidence="4 9" id="KW-0378">Hydrolase</keyword>
<dbReference type="CDD" id="cd03709">
    <property type="entry name" value="lepA_C"/>
    <property type="match status" value="1"/>
</dbReference>
<dbReference type="InterPro" id="IPR005225">
    <property type="entry name" value="Small_GTP-bd"/>
</dbReference>
<protein>
    <submittedName>
        <fullName evidence="11">GTP-binding protein lepa</fullName>
    </submittedName>
</protein>
<evidence type="ECO:0000313" key="11">
    <source>
        <dbReference type="EMBL" id="PWN23052.1"/>
    </source>
</evidence>
<dbReference type="CDD" id="cd03699">
    <property type="entry name" value="EF4_II"/>
    <property type="match status" value="1"/>
</dbReference>
<keyword evidence="6 9" id="KW-0496">Mitochondrion</keyword>
<dbReference type="Gene3D" id="3.40.50.300">
    <property type="entry name" value="P-loop containing nucleotide triphosphate hydrolases"/>
    <property type="match status" value="1"/>
</dbReference>
<dbReference type="OrthoDB" id="1074at2759"/>
<comment type="similarity">
    <text evidence="9">Belongs to the GTP-binding elongation factor family. LepA subfamily.</text>
</comment>
<dbReference type="GO" id="GO:0005759">
    <property type="term" value="C:mitochondrial matrix"/>
    <property type="evidence" value="ECO:0007669"/>
    <property type="project" value="UniProtKB-UniRule"/>
</dbReference>
<dbReference type="Gene3D" id="3.30.70.2570">
    <property type="entry name" value="Elongation factor 4, C-terminal domain"/>
    <property type="match status" value="1"/>
</dbReference>
<dbReference type="FunFam" id="3.30.70.240:FF:000007">
    <property type="entry name" value="Translation factor GUF1, mitochondrial"/>
    <property type="match status" value="1"/>
</dbReference>
<dbReference type="AlphaFoldDB" id="A0A316UD16"/>
<dbReference type="InterPro" id="IPR038363">
    <property type="entry name" value="LepA_C_sf"/>
</dbReference>
<keyword evidence="3 9" id="KW-0999">Mitochondrion inner membrane</keyword>
<evidence type="ECO:0000256" key="4">
    <source>
        <dbReference type="ARBA" id="ARBA00022801"/>
    </source>
</evidence>
<evidence type="ECO:0000256" key="2">
    <source>
        <dbReference type="ARBA" id="ARBA00022741"/>
    </source>
</evidence>
<comment type="catalytic activity">
    <reaction evidence="9">
        <text>GTP + H2O = GDP + phosphate + H(+)</text>
        <dbReference type="Rhea" id="RHEA:19669"/>
        <dbReference type="ChEBI" id="CHEBI:15377"/>
        <dbReference type="ChEBI" id="CHEBI:15378"/>
        <dbReference type="ChEBI" id="CHEBI:37565"/>
        <dbReference type="ChEBI" id="CHEBI:43474"/>
        <dbReference type="ChEBI" id="CHEBI:58189"/>
        <dbReference type="EC" id="3.6.5.n1"/>
    </reaction>
</comment>
<dbReference type="Pfam" id="PF00679">
    <property type="entry name" value="EFG_C"/>
    <property type="match status" value="1"/>
</dbReference>
<comment type="similarity">
    <text evidence="1">Belongs to the TRAFAC class translation factor GTPase superfamily. Classic translation factor GTPase family. LepA subfamily.</text>
</comment>
<keyword evidence="2 9" id="KW-0547">Nucleotide-binding</keyword>
<dbReference type="PRINTS" id="PR00315">
    <property type="entry name" value="ELONGATNFCT"/>
</dbReference>
<dbReference type="InterPro" id="IPR004161">
    <property type="entry name" value="EFTu-like_2"/>
</dbReference>
<dbReference type="InterPro" id="IPR006297">
    <property type="entry name" value="EF-4"/>
</dbReference>
<dbReference type="GO" id="GO:0006412">
    <property type="term" value="P:translation"/>
    <property type="evidence" value="ECO:0007669"/>
    <property type="project" value="UniProtKB-KW"/>
</dbReference>
<feature type="binding site" evidence="9">
    <location>
        <begin position="94"/>
        <end position="101"/>
    </location>
    <ligand>
        <name>GTP</name>
        <dbReference type="ChEBI" id="CHEBI:37565"/>
    </ligand>
</feature>
<dbReference type="InterPro" id="IPR000640">
    <property type="entry name" value="EFG_V-like"/>
</dbReference>
<dbReference type="FunFam" id="3.30.70.2570:FF:000001">
    <property type="entry name" value="Translation factor GUF1, mitochondrial"/>
    <property type="match status" value="1"/>
</dbReference>
<keyword evidence="12" id="KW-1185">Reference proteome</keyword>
<organism evidence="11 12">
    <name type="scientific">Pseudomicrostroma glucosiphilum</name>
    <dbReference type="NCBI Taxonomy" id="1684307"/>
    <lineage>
        <taxon>Eukaryota</taxon>
        <taxon>Fungi</taxon>
        <taxon>Dikarya</taxon>
        <taxon>Basidiomycota</taxon>
        <taxon>Ustilaginomycotina</taxon>
        <taxon>Exobasidiomycetes</taxon>
        <taxon>Microstromatales</taxon>
        <taxon>Microstromatales incertae sedis</taxon>
        <taxon>Pseudomicrostroma</taxon>
    </lineage>
</organism>
<name>A0A316UD16_9BASI</name>
<dbReference type="InterPro" id="IPR000795">
    <property type="entry name" value="T_Tr_GTP-bd_dom"/>
</dbReference>
<dbReference type="RefSeq" id="XP_025350212.1">
    <property type="nucleotide sequence ID" value="XM_025490174.1"/>
</dbReference>
<keyword evidence="8 9" id="KW-0472">Membrane</keyword>
<accession>A0A316UD16</accession>
<dbReference type="GO" id="GO:0097177">
    <property type="term" value="F:mitochondrial ribosome binding"/>
    <property type="evidence" value="ECO:0007669"/>
    <property type="project" value="TreeGrafter"/>
</dbReference>
<dbReference type="CDD" id="cd01890">
    <property type="entry name" value="LepA"/>
    <property type="match status" value="1"/>
</dbReference>
<dbReference type="InterPro" id="IPR031157">
    <property type="entry name" value="G_TR_CS"/>
</dbReference>
<dbReference type="InterPro" id="IPR035654">
    <property type="entry name" value="LepA_IV"/>
</dbReference>
<dbReference type="FunFam" id="2.40.30.10:FF:000015">
    <property type="entry name" value="Translation factor GUF1, mitochondrial"/>
    <property type="match status" value="1"/>
</dbReference>
<proteinExistence type="inferred from homology"/>
<reference evidence="11 12" key="1">
    <citation type="journal article" date="2018" name="Mol. Biol. Evol.">
        <title>Broad Genomic Sampling Reveals a Smut Pathogenic Ancestry of the Fungal Clade Ustilaginomycotina.</title>
        <authorList>
            <person name="Kijpornyongpan T."/>
            <person name="Mondo S.J."/>
            <person name="Barry K."/>
            <person name="Sandor L."/>
            <person name="Lee J."/>
            <person name="Lipzen A."/>
            <person name="Pangilinan J."/>
            <person name="LaButti K."/>
            <person name="Hainaut M."/>
            <person name="Henrissat B."/>
            <person name="Grigoriev I.V."/>
            <person name="Spatafora J.W."/>
            <person name="Aime M.C."/>
        </authorList>
    </citation>
    <scope>NUCLEOTIDE SEQUENCE [LARGE SCALE GENOMIC DNA]</scope>
    <source>
        <strain evidence="11 12">MCA 4718</strain>
    </source>
</reference>
<dbReference type="GeneID" id="37011908"/>
<dbReference type="FunFam" id="3.30.70.870:FF:000004">
    <property type="entry name" value="Translation factor GUF1, mitochondrial"/>
    <property type="match status" value="1"/>
</dbReference>
<dbReference type="GO" id="GO:0045727">
    <property type="term" value="P:positive regulation of translation"/>
    <property type="evidence" value="ECO:0007669"/>
    <property type="project" value="UniProtKB-UniRule"/>
</dbReference>
<evidence type="ECO:0000256" key="6">
    <source>
        <dbReference type="ARBA" id="ARBA00023128"/>
    </source>
</evidence>
<dbReference type="InterPro" id="IPR009000">
    <property type="entry name" value="Transl_B-barrel_sf"/>
</dbReference>
<dbReference type="Gene3D" id="2.40.30.10">
    <property type="entry name" value="Translation factors"/>
    <property type="match status" value="1"/>
</dbReference>
<dbReference type="GO" id="GO:0003924">
    <property type="term" value="F:GTPase activity"/>
    <property type="evidence" value="ECO:0007669"/>
    <property type="project" value="UniProtKB-UniRule"/>
</dbReference>
<dbReference type="Proteomes" id="UP000245942">
    <property type="component" value="Unassembled WGS sequence"/>
</dbReference>
<keyword evidence="5 9" id="KW-0648">Protein biosynthesis</keyword>
<dbReference type="SUPFAM" id="SSF50447">
    <property type="entry name" value="Translation proteins"/>
    <property type="match status" value="1"/>
</dbReference>
<dbReference type="PANTHER" id="PTHR43512">
    <property type="entry name" value="TRANSLATION FACTOR GUF1-RELATED"/>
    <property type="match status" value="1"/>
</dbReference>
<evidence type="ECO:0000259" key="10">
    <source>
        <dbReference type="PROSITE" id="PS51722"/>
    </source>
</evidence>